<comment type="caution">
    <text evidence="7">The sequence shown here is derived from an EMBL/GenBank/DDBJ whole genome shotgun (WGS) entry which is preliminary data.</text>
</comment>
<evidence type="ECO:0000259" key="6">
    <source>
        <dbReference type="PROSITE" id="PS50075"/>
    </source>
</evidence>
<dbReference type="SMART" id="SM00823">
    <property type="entry name" value="PKS_PP"/>
    <property type="match status" value="1"/>
</dbReference>
<feature type="region of interest" description="Disordered" evidence="5">
    <location>
        <begin position="744"/>
        <end position="764"/>
    </location>
</feature>
<dbReference type="InterPro" id="IPR000873">
    <property type="entry name" value="AMP-dep_synth/lig_dom"/>
</dbReference>
<dbReference type="PANTHER" id="PTHR45527:SF1">
    <property type="entry name" value="FATTY ACID SYNTHASE"/>
    <property type="match status" value="1"/>
</dbReference>
<keyword evidence="2" id="KW-0597">Phosphoprotein</keyword>
<dbReference type="GO" id="GO:0031177">
    <property type="term" value="F:phosphopantetheine binding"/>
    <property type="evidence" value="ECO:0007669"/>
    <property type="project" value="InterPro"/>
</dbReference>
<dbReference type="GO" id="GO:0005737">
    <property type="term" value="C:cytoplasm"/>
    <property type="evidence" value="ECO:0007669"/>
    <property type="project" value="TreeGrafter"/>
</dbReference>
<dbReference type="PANTHER" id="PTHR45527">
    <property type="entry name" value="NONRIBOSOMAL PEPTIDE SYNTHETASE"/>
    <property type="match status" value="1"/>
</dbReference>
<feature type="domain" description="Carrier" evidence="6">
    <location>
        <begin position="854"/>
        <end position="932"/>
    </location>
</feature>
<dbReference type="GO" id="GO:0016874">
    <property type="term" value="F:ligase activity"/>
    <property type="evidence" value="ECO:0007669"/>
    <property type="project" value="UniProtKB-KW"/>
</dbReference>
<sequence length="1523" mass="166229">MPPPDYPRLPLHYRLNPASPSLRSISASFPDSPRDVGLQKALRVAAGLALAAHAGEERYQLGVQGGEVVEGEVSRDQTVGWMVERVEEAAPKKQDDDGVRLTVVLKEDGAAAGGREGPTTPLHLVVDVCSAKNPSATLSFDSSLIPEPEARWFLSHVITGTSAVLQTSRSARISTLSLAPADELVALQQYCSCPSTIHEPGAYPPSVKTLPDFFLHAVERYPDDPALHYIPDVTSPRHDSLVLSFSQLAYLARFLASHVLLFLGSSAHSQLDGQHVLPIVVDKSPAMIISLIATSLAGFGYLALEPSFPEGRKRGICEELAEKGMLADIAIVQSTDREKEMWENWEGKDGKRAFSSVIDPQTVLAPLLDFLATSSSTSTTRLGSRFPLPELSKVGGFPTLKDEGLAYVIYTSGTTGKPKGIMVEHRNVAAFLRNYRGVFGRARGERVLQFPSYSFDVSVMNIWDAVAHGSTVCITTPASLFSSLAETILALDCTLVDLTPTIAALLFEHEEAQPQQGESVEQAWRRAGFRIKQVNTGGEKVDKSVREKWRERGVRVCIDYGPTETTVGVISNQSLAPSPPSPFALPIGKPTGNTRIHILPSHSPDALTPLPLGCIGEICVLGPQVTRGYVRPELNGGVFVELHGDEGIGEEGERLYRTGDLGRWVVADWEKEGEKDGWIECLGRKDGQVKVNGLRIELGEIEENLSSKVDPAIVRGIVDKVDAPGIGTALVAFLELAPSFVSDGTASSASQREQHHSHSAGSVSVLPLSTSPRFSTLCDFLKSRLGEKLPTYMVPRYWLAVNRIPTQGMGKADRKTLRGLAQEWDWQGAARSRRANGANGDGEAAVAEQRYTRSPHFDAARRAWARVLRLKDDPKGDDIADEDAFIKLGGDSIRFMKLVSVLRGEGYSGVAFRDLVEAATLADFAAVLERKGSNGAKSNSHIAGQAYRPFSLIPEDQKEALFAELDSVSLPRSRISDIYPTAPAQDALLAPSFDSPCGHYYAQAVYTVGVDEAGLPLERLQHGINELVRRHGVLRGVFFVSDTLGRTVSVLLTPEDEEVKQRCRIEEVQVGHEKELDGVVSSWLRHDRRAHSFDWGRLSLSFALFILPDDTRKLAWSMHHAMSDGWTLELLTLDLRNLCFGLPIPDRPSFGAVASWWLSESTPPRDTIDFWRSYLDGAKPLGWPSQDPLHGEMLATTGAAIQHWSGELDALSQRSGITPAIASRLAILVALYHRTGSPDVNVGIVRSGRDIDVADADEIIGPCVSVLPSRIRFDPDTSLLSLAKAESEADRRARVHQHVTLSQLARFCDLSGRADLFDILVTFQSLAERDPAVEDAASWPVRQPPERIHMPTNYTLSFEITPEMHNKDKLELACFFDERIIEKSEVDKVLKTVATVLDYLTTAPCTRLGDVELGEGAIPPPRSSKQTNGSVADENGINVSTKALDPALAPIVQRLAKDWASVLRVPDTEIGPHDSFASFGGDSIATMRLAVRFSKAGLAIPTQALAKLPTLVDQADWLRRKET</sequence>
<dbReference type="Gene3D" id="3.30.559.10">
    <property type="entry name" value="Chloramphenicol acetyltransferase-like domain"/>
    <property type="match status" value="1"/>
</dbReference>
<dbReference type="PROSITE" id="PS50075">
    <property type="entry name" value="CARRIER"/>
    <property type="match status" value="2"/>
</dbReference>
<evidence type="ECO:0000256" key="3">
    <source>
        <dbReference type="ARBA" id="ARBA00022598"/>
    </source>
</evidence>
<dbReference type="OrthoDB" id="416786at2759"/>
<evidence type="ECO:0000256" key="4">
    <source>
        <dbReference type="ARBA" id="ARBA00023268"/>
    </source>
</evidence>
<keyword evidence="3" id="KW-0436">Ligase</keyword>
<protein>
    <submittedName>
        <fullName evidence="7">Nonribosomal peptide synthase</fullName>
    </submittedName>
</protein>
<dbReference type="SUPFAM" id="SSF52777">
    <property type="entry name" value="CoA-dependent acyltransferases"/>
    <property type="match status" value="2"/>
</dbReference>
<dbReference type="InterPro" id="IPR006162">
    <property type="entry name" value="Ppantetheine_attach_site"/>
</dbReference>
<dbReference type="InterPro" id="IPR045851">
    <property type="entry name" value="AMP-bd_C_sf"/>
</dbReference>
<keyword evidence="4" id="KW-0511">Multifunctional enzyme</keyword>
<reference evidence="7 8" key="1">
    <citation type="submission" date="2019-07" db="EMBL/GenBank/DDBJ databases">
        <title>Rhodotorula toruloides NBRC10032 genome sequencing.</title>
        <authorList>
            <person name="Shida Y."/>
            <person name="Takaku H."/>
            <person name="Ogasawara W."/>
            <person name="Mori K."/>
        </authorList>
    </citation>
    <scope>NUCLEOTIDE SEQUENCE [LARGE SCALE GENOMIC DNA]</scope>
    <source>
        <strain evidence="7 8">NBRC10032</strain>
    </source>
</reference>
<dbReference type="Pfam" id="PF00501">
    <property type="entry name" value="AMP-binding"/>
    <property type="match status" value="1"/>
</dbReference>
<dbReference type="Gene3D" id="3.30.559.30">
    <property type="entry name" value="Nonribosomal peptide synthetase, condensation domain"/>
    <property type="match status" value="1"/>
</dbReference>
<dbReference type="Gene3D" id="3.30.300.30">
    <property type="match status" value="1"/>
</dbReference>
<dbReference type="InterPro" id="IPR023213">
    <property type="entry name" value="CAT-like_dom_sf"/>
</dbReference>
<dbReference type="Proteomes" id="UP000321518">
    <property type="component" value="Unassembled WGS sequence"/>
</dbReference>
<proteinExistence type="predicted"/>
<feature type="region of interest" description="Disordered" evidence="5">
    <location>
        <begin position="1412"/>
        <end position="1433"/>
    </location>
</feature>
<dbReference type="InterPro" id="IPR020806">
    <property type="entry name" value="PKS_PP-bd"/>
</dbReference>
<dbReference type="InterPro" id="IPR001242">
    <property type="entry name" value="Condensation_dom"/>
</dbReference>
<keyword evidence="1" id="KW-0596">Phosphopantetheine</keyword>
<dbReference type="SUPFAM" id="SSF47336">
    <property type="entry name" value="ACP-like"/>
    <property type="match status" value="2"/>
</dbReference>
<evidence type="ECO:0000256" key="5">
    <source>
        <dbReference type="SAM" id="MobiDB-lite"/>
    </source>
</evidence>
<dbReference type="PROSITE" id="PS00455">
    <property type="entry name" value="AMP_BINDING"/>
    <property type="match status" value="1"/>
</dbReference>
<dbReference type="GO" id="GO:0044550">
    <property type="term" value="P:secondary metabolite biosynthetic process"/>
    <property type="evidence" value="ECO:0007669"/>
    <property type="project" value="TreeGrafter"/>
</dbReference>
<feature type="domain" description="Carrier" evidence="6">
    <location>
        <begin position="1446"/>
        <end position="1522"/>
    </location>
</feature>
<dbReference type="InterPro" id="IPR042099">
    <property type="entry name" value="ANL_N_sf"/>
</dbReference>
<name>A0A511KN85_RHOTO</name>
<dbReference type="Gene3D" id="1.10.1200.10">
    <property type="entry name" value="ACP-like"/>
    <property type="match status" value="2"/>
</dbReference>
<evidence type="ECO:0000256" key="2">
    <source>
        <dbReference type="ARBA" id="ARBA00022553"/>
    </source>
</evidence>
<evidence type="ECO:0000313" key="8">
    <source>
        <dbReference type="Proteomes" id="UP000321518"/>
    </source>
</evidence>
<dbReference type="Pfam" id="PF00668">
    <property type="entry name" value="Condensation"/>
    <property type="match status" value="1"/>
</dbReference>
<dbReference type="Pfam" id="PF00550">
    <property type="entry name" value="PP-binding"/>
    <property type="match status" value="2"/>
</dbReference>
<dbReference type="InterPro" id="IPR036736">
    <property type="entry name" value="ACP-like_sf"/>
</dbReference>
<evidence type="ECO:0000313" key="7">
    <source>
        <dbReference type="EMBL" id="GEM11842.1"/>
    </source>
</evidence>
<dbReference type="InterPro" id="IPR009081">
    <property type="entry name" value="PP-bd_ACP"/>
</dbReference>
<organism evidence="7 8">
    <name type="scientific">Rhodotorula toruloides</name>
    <name type="common">Yeast</name>
    <name type="synonym">Rhodosporidium toruloides</name>
    <dbReference type="NCBI Taxonomy" id="5286"/>
    <lineage>
        <taxon>Eukaryota</taxon>
        <taxon>Fungi</taxon>
        <taxon>Dikarya</taxon>
        <taxon>Basidiomycota</taxon>
        <taxon>Pucciniomycotina</taxon>
        <taxon>Microbotryomycetes</taxon>
        <taxon>Sporidiobolales</taxon>
        <taxon>Sporidiobolaceae</taxon>
        <taxon>Rhodotorula</taxon>
    </lineage>
</organism>
<dbReference type="SUPFAM" id="SSF56801">
    <property type="entry name" value="Acetyl-CoA synthetase-like"/>
    <property type="match status" value="1"/>
</dbReference>
<dbReference type="EMBL" id="BJWK01000017">
    <property type="protein sequence ID" value="GEM11842.1"/>
    <property type="molecule type" value="Genomic_DNA"/>
</dbReference>
<dbReference type="PROSITE" id="PS00012">
    <property type="entry name" value="PHOSPHOPANTETHEINE"/>
    <property type="match status" value="1"/>
</dbReference>
<dbReference type="Gene3D" id="3.40.50.12780">
    <property type="entry name" value="N-terminal domain of ligase-like"/>
    <property type="match status" value="1"/>
</dbReference>
<dbReference type="GO" id="GO:0043041">
    <property type="term" value="P:amino acid activation for nonribosomal peptide biosynthetic process"/>
    <property type="evidence" value="ECO:0007669"/>
    <property type="project" value="TreeGrafter"/>
</dbReference>
<gene>
    <name evidence="7" type="ORF">Rt10032_c17g5859</name>
</gene>
<evidence type="ECO:0000256" key="1">
    <source>
        <dbReference type="ARBA" id="ARBA00022450"/>
    </source>
</evidence>
<accession>A0A511KN85</accession>
<dbReference type="InterPro" id="IPR020845">
    <property type="entry name" value="AMP-binding_CS"/>
</dbReference>